<evidence type="ECO:0000313" key="3">
    <source>
        <dbReference type="Proteomes" id="UP000541444"/>
    </source>
</evidence>
<name>A0A7J7ME86_9MAGN</name>
<comment type="caution">
    <text evidence="2">The sequence shown here is derived from an EMBL/GenBank/DDBJ whole genome shotgun (WGS) entry which is preliminary data.</text>
</comment>
<proteinExistence type="predicted"/>
<sequence length="58" mass="6680">MGDWLCSLCLGTLFRQLLLERVHWRTSRTTLPTLLSTMLGLSPPTLFQAIEPPFIFFL</sequence>
<protein>
    <submittedName>
        <fullName evidence="2">Uncharacterized protein</fullName>
    </submittedName>
</protein>
<gene>
    <name evidence="2" type="ORF">GIB67_031135</name>
</gene>
<keyword evidence="1" id="KW-0732">Signal</keyword>
<keyword evidence="3" id="KW-1185">Reference proteome</keyword>
<dbReference type="Proteomes" id="UP000541444">
    <property type="component" value="Unassembled WGS sequence"/>
</dbReference>
<dbReference type="EMBL" id="JACGCM010001583">
    <property type="protein sequence ID" value="KAF6153181.1"/>
    <property type="molecule type" value="Genomic_DNA"/>
</dbReference>
<feature type="signal peptide" evidence="1">
    <location>
        <begin position="1"/>
        <end position="19"/>
    </location>
</feature>
<evidence type="ECO:0000313" key="2">
    <source>
        <dbReference type="EMBL" id="KAF6153181.1"/>
    </source>
</evidence>
<feature type="chain" id="PRO_5029659852" evidence="1">
    <location>
        <begin position="20"/>
        <end position="58"/>
    </location>
</feature>
<accession>A0A7J7ME86</accession>
<evidence type="ECO:0000256" key="1">
    <source>
        <dbReference type="SAM" id="SignalP"/>
    </source>
</evidence>
<dbReference type="AlphaFoldDB" id="A0A7J7ME86"/>
<organism evidence="2 3">
    <name type="scientific">Kingdonia uniflora</name>
    <dbReference type="NCBI Taxonomy" id="39325"/>
    <lineage>
        <taxon>Eukaryota</taxon>
        <taxon>Viridiplantae</taxon>
        <taxon>Streptophyta</taxon>
        <taxon>Embryophyta</taxon>
        <taxon>Tracheophyta</taxon>
        <taxon>Spermatophyta</taxon>
        <taxon>Magnoliopsida</taxon>
        <taxon>Ranunculales</taxon>
        <taxon>Circaeasteraceae</taxon>
        <taxon>Kingdonia</taxon>
    </lineage>
</organism>
<reference evidence="2 3" key="1">
    <citation type="journal article" date="2020" name="IScience">
        <title>Genome Sequencing of the Endangered Kingdonia uniflora (Circaeasteraceae, Ranunculales) Reveals Potential Mechanisms of Evolutionary Specialization.</title>
        <authorList>
            <person name="Sun Y."/>
            <person name="Deng T."/>
            <person name="Zhang A."/>
            <person name="Moore M.J."/>
            <person name="Landis J.B."/>
            <person name="Lin N."/>
            <person name="Zhang H."/>
            <person name="Zhang X."/>
            <person name="Huang J."/>
            <person name="Zhang X."/>
            <person name="Sun H."/>
            <person name="Wang H."/>
        </authorList>
    </citation>
    <scope>NUCLEOTIDE SEQUENCE [LARGE SCALE GENOMIC DNA]</scope>
    <source>
        <strain evidence="2">TB1705</strain>
        <tissue evidence="2">Leaf</tissue>
    </source>
</reference>